<sequence>MKNKELYVDYKGEYIESLFSIPLLNAYILAAYVEEVNFYYYFKIKNIDYIKSYGKYNRKIDYSHIKNYLSLSYFICILSLLVFLSFFITFKTY</sequence>
<keyword evidence="1" id="KW-0812">Transmembrane</keyword>
<evidence type="ECO:0000313" key="2">
    <source>
        <dbReference type="EMBL" id="MPN22159.1"/>
    </source>
</evidence>
<reference evidence="2" key="1">
    <citation type="submission" date="2019-08" db="EMBL/GenBank/DDBJ databases">
        <authorList>
            <person name="Kucharzyk K."/>
            <person name="Murdoch R.W."/>
            <person name="Higgins S."/>
            <person name="Loffler F."/>
        </authorList>
    </citation>
    <scope>NUCLEOTIDE SEQUENCE</scope>
</reference>
<feature type="transmembrane region" description="Helical" evidence="1">
    <location>
        <begin position="68"/>
        <end position="90"/>
    </location>
</feature>
<organism evidence="2">
    <name type="scientific">bioreactor metagenome</name>
    <dbReference type="NCBI Taxonomy" id="1076179"/>
    <lineage>
        <taxon>unclassified sequences</taxon>
        <taxon>metagenomes</taxon>
        <taxon>ecological metagenomes</taxon>
    </lineage>
</organism>
<dbReference type="EMBL" id="VSSQ01070327">
    <property type="protein sequence ID" value="MPN22159.1"/>
    <property type="molecule type" value="Genomic_DNA"/>
</dbReference>
<accession>A0A645G8P7</accession>
<dbReference type="AlphaFoldDB" id="A0A645G8P7"/>
<evidence type="ECO:0000256" key="1">
    <source>
        <dbReference type="SAM" id="Phobius"/>
    </source>
</evidence>
<name>A0A645G8P7_9ZZZZ</name>
<gene>
    <name evidence="2" type="ORF">SDC9_169542</name>
</gene>
<proteinExistence type="predicted"/>
<keyword evidence="1" id="KW-1133">Transmembrane helix</keyword>
<comment type="caution">
    <text evidence="2">The sequence shown here is derived from an EMBL/GenBank/DDBJ whole genome shotgun (WGS) entry which is preliminary data.</text>
</comment>
<feature type="transmembrane region" description="Helical" evidence="1">
    <location>
        <begin position="20"/>
        <end position="42"/>
    </location>
</feature>
<protein>
    <submittedName>
        <fullName evidence="2">Uncharacterized protein</fullName>
    </submittedName>
</protein>
<keyword evidence="1" id="KW-0472">Membrane</keyword>